<feature type="transmembrane region" description="Helical" evidence="7">
    <location>
        <begin position="288"/>
        <end position="307"/>
    </location>
</feature>
<keyword evidence="5 7" id="KW-1133">Transmembrane helix</keyword>
<feature type="transmembrane region" description="Helical" evidence="7">
    <location>
        <begin position="261"/>
        <end position="282"/>
    </location>
</feature>
<gene>
    <name evidence="10" type="ORF">Bequi_12745</name>
</gene>
<dbReference type="RefSeq" id="WP_249738317.1">
    <property type="nucleotide sequence ID" value="NZ_JAKNCJ010000010.1"/>
</dbReference>
<dbReference type="Proteomes" id="UP001203761">
    <property type="component" value="Unassembled WGS sequence"/>
</dbReference>
<evidence type="ECO:0000259" key="8">
    <source>
        <dbReference type="PROSITE" id="PS50893"/>
    </source>
</evidence>
<evidence type="ECO:0000313" key="10">
    <source>
        <dbReference type="EMBL" id="MCL6424235.1"/>
    </source>
</evidence>
<evidence type="ECO:0000259" key="9">
    <source>
        <dbReference type="PROSITE" id="PS50929"/>
    </source>
</evidence>
<feature type="domain" description="ABC transporter" evidence="8">
    <location>
        <begin position="356"/>
        <end position="591"/>
    </location>
</feature>
<evidence type="ECO:0000256" key="4">
    <source>
        <dbReference type="ARBA" id="ARBA00022840"/>
    </source>
</evidence>
<dbReference type="PANTHER" id="PTHR24221">
    <property type="entry name" value="ATP-BINDING CASSETTE SUB-FAMILY B"/>
    <property type="match status" value="1"/>
</dbReference>
<dbReference type="InterPro" id="IPR003439">
    <property type="entry name" value="ABC_transporter-like_ATP-bd"/>
</dbReference>
<reference evidence="10" key="1">
    <citation type="submission" date="2022-02" db="EMBL/GenBank/DDBJ databases">
        <authorList>
            <person name="Lee M."/>
            <person name="Kim S.-J."/>
            <person name="Jung M.-Y."/>
        </authorList>
    </citation>
    <scope>NUCLEOTIDE SEQUENCE</scope>
    <source>
        <strain evidence="10">JHP9</strain>
    </source>
</reference>
<protein>
    <submittedName>
        <fullName evidence="10">ABC transporter ATP-binding protein/permease</fullName>
    </submittedName>
</protein>
<organism evidence="10 11">
    <name type="scientific">Brachybacterium equifaecis</name>
    <dbReference type="NCBI Taxonomy" id="2910770"/>
    <lineage>
        <taxon>Bacteria</taxon>
        <taxon>Bacillati</taxon>
        <taxon>Actinomycetota</taxon>
        <taxon>Actinomycetes</taxon>
        <taxon>Micrococcales</taxon>
        <taxon>Dermabacteraceae</taxon>
        <taxon>Brachybacterium</taxon>
    </lineage>
</organism>
<dbReference type="InterPro" id="IPR003593">
    <property type="entry name" value="AAA+_ATPase"/>
</dbReference>
<sequence>MVGKVRSVLRELIPMLPAEARRFIRFFSLANAALAVLDTISLLIMTLVLTGIMSGGSFRIPLIGALPETWAIPLLVGAAMLMVVKAVLNILLQRRATRRFAEFEQIIGSQLFEAYIRAPWTERLSRTSAQVVRMVDVGMANTISGVIIPSTQTPTNLITFLGALAVLIFAAPLTALVTFVYLGLVALAMYLVVSRRSYQAGYENRLAGVGMVSIVSEMISALKEITLRDKAGEVAKTVYGYQRAAARTRADIRFFQSVPRFIVDIALIGGVLVVGGVSLLVSGGSMDAALTAVAIFGLGGFKMIPAITAMQSNTNQMNAALTHAEAVVRDINDAKSFVQQAESIGRAPLQEHPALLEVRDVAFTYPGAAAPALQGVDLRIPIGSTMGIVGSSGAGKSTLIDLLLGLLVPSHGEILLDGTDLREVLATWRARVGYVPQDVTIFDGTFAQNVALTWSDDADEDRVRAALERAQLLDAVLARPGGIHEKVGERGIALSGGQRQRLGIARALYADPLVLVLDEATSALDSSTEAAVSKALAELAGDVTVISVAHRLSTVRGADQICFMKDGTVEVVGTFDEVVAQSPDFALQAGLAGLLREDPSGR</sequence>
<dbReference type="SMART" id="SM00382">
    <property type="entry name" value="AAA"/>
    <property type="match status" value="1"/>
</dbReference>
<dbReference type="SUPFAM" id="SSF90123">
    <property type="entry name" value="ABC transporter transmembrane region"/>
    <property type="match status" value="1"/>
</dbReference>
<dbReference type="Gene3D" id="3.40.50.300">
    <property type="entry name" value="P-loop containing nucleotide triphosphate hydrolases"/>
    <property type="match status" value="1"/>
</dbReference>
<keyword evidence="3" id="KW-0547">Nucleotide-binding</keyword>
<feature type="transmembrane region" description="Helical" evidence="7">
    <location>
        <begin position="70"/>
        <end position="92"/>
    </location>
</feature>
<keyword evidence="4 10" id="KW-0067">ATP-binding</keyword>
<evidence type="ECO:0000256" key="1">
    <source>
        <dbReference type="ARBA" id="ARBA00004651"/>
    </source>
</evidence>
<evidence type="ECO:0000256" key="5">
    <source>
        <dbReference type="ARBA" id="ARBA00022989"/>
    </source>
</evidence>
<dbReference type="SUPFAM" id="SSF52540">
    <property type="entry name" value="P-loop containing nucleoside triphosphate hydrolases"/>
    <property type="match status" value="1"/>
</dbReference>
<dbReference type="Pfam" id="PF00005">
    <property type="entry name" value="ABC_tran"/>
    <property type="match status" value="1"/>
</dbReference>
<dbReference type="InterPro" id="IPR027417">
    <property type="entry name" value="P-loop_NTPase"/>
</dbReference>
<name>A0ABT0R3A0_9MICO</name>
<feature type="transmembrane region" description="Helical" evidence="7">
    <location>
        <begin position="160"/>
        <end position="193"/>
    </location>
</feature>
<evidence type="ECO:0000256" key="6">
    <source>
        <dbReference type="ARBA" id="ARBA00023136"/>
    </source>
</evidence>
<evidence type="ECO:0000256" key="2">
    <source>
        <dbReference type="ARBA" id="ARBA00022692"/>
    </source>
</evidence>
<dbReference type="PROSITE" id="PS50929">
    <property type="entry name" value="ABC_TM1F"/>
    <property type="match status" value="1"/>
</dbReference>
<comment type="subcellular location">
    <subcellularLocation>
        <location evidence="1">Cell membrane</location>
        <topology evidence="1">Multi-pass membrane protein</topology>
    </subcellularLocation>
</comment>
<dbReference type="InterPro" id="IPR017871">
    <property type="entry name" value="ABC_transporter-like_CS"/>
</dbReference>
<keyword evidence="2 7" id="KW-0812">Transmembrane</keyword>
<feature type="transmembrane region" description="Helical" evidence="7">
    <location>
        <begin position="26"/>
        <end position="50"/>
    </location>
</feature>
<proteinExistence type="predicted"/>
<dbReference type="GO" id="GO:0005524">
    <property type="term" value="F:ATP binding"/>
    <property type="evidence" value="ECO:0007669"/>
    <property type="project" value="UniProtKB-KW"/>
</dbReference>
<accession>A0ABT0R3A0</accession>
<dbReference type="Gene3D" id="1.20.1560.10">
    <property type="entry name" value="ABC transporter type 1, transmembrane domain"/>
    <property type="match status" value="1"/>
</dbReference>
<keyword evidence="11" id="KW-1185">Reference proteome</keyword>
<dbReference type="InterPro" id="IPR011527">
    <property type="entry name" value="ABC1_TM_dom"/>
</dbReference>
<evidence type="ECO:0000313" key="11">
    <source>
        <dbReference type="Proteomes" id="UP001203761"/>
    </source>
</evidence>
<dbReference type="PROSITE" id="PS50893">
    <property type="entry name" value="ABC_TRANSPORTER_2"/>
    <property type="match status" value="1"/>
</dbReference>
<evidence type="ECO:0000256" key="7">
    <source>
        <dbReference type="SAM" id="Phobius"/>
    </source>
</evidence>
<dbReference type="PANTHER" id="PTHR24221:SF654">
    <property type="entry name" value="ATP-BINDING CASSETTE SUB-FAMILY B MEMBER 6"/>
    <property type="match status" value="1"/>
</dbReference>
<dbReference type="EMBL" id="JAKNCJ010000010">
    <property type="protein sequence ID" value="MCL6424235.1"/>
    <property type="molecule type" value="Genomic_DNA"/>
</dbReference>
<dbReference type="InterPro" id="IPR036640">
    <property type="entry name" value="ABC1_TM_sf"/>
</dbReference>
<feature type="domain" description="ABC transmembrane type-1" evidence="9">
    <location>
        <begin position="32"/>
        <end position="296"/>
    </location>
</feature>
<comment type="caution">
    <text evidence="10">The sequence shown here is derived from an EMBL/GenBank/DDBJ whole genome shotgun (WGS) entry which is preliminary data.</text>
</comment>
<evidence type="ECO:0000256" key="3">
    <source>
        <dbReference type="ARBA" id="ARBA00022741"/>
    </source>
</evidence>
<keyword evidence="6 7" id="KW-0472">Membrane</keyword>
<dbReference type="PROSITE" id="PS00211">
    <property type="entry name" value="ABC_TRANSPORTER_1"/>
    <property type="match status" value="1"/>
</dbReference>
<dbReference type="InterPro" id="IPR039421">
    <property type="entry name" value="Type_1_exporter"/>
</dbReference>